<accession>A0A4R6Z0X5</accession>
<name>A0A4R6Z0X5_9GAMM</name>
<comment type="caution">
    <text evidence="1">The sequence shown here is derived from an EMBL/GenBank/DDBJ whole genome shotgun (WGS) entry which is preliminary data.</text>
</comment>
<dbReference type="InterPro" id="IPR009078">
    <property type="entry name" value="Ferritin-like_SF"/>
</dbReference>
<dbReference type="EMBL" id="SNZH01000005">
    <property type="protein sequence ID" value="TDR45029.1"/>
    <property type="molecule type" value="Genomic_DNA"/>
</dbReference>
<dbReference type="SUPFAM" id="SSF47240">
    <property type="entry name" value="Ferritin-like"/>
    <property type="match status" value="1"/>
</dbReference>
<proteinExistence type="predicted"/>
<keyword evidence="2" id="KW-1185">Reference proteome</keyword>
<dbReference type="OrthoDB" id="528268at2"/>
<gene>
    <name evidence="1" type="ORF">DFR29_105212</name>
</gene>
<dbReference type="Proteomes" id="UP000295293">
    <property type="component" value="Unassembled WGS sequence"/>
</dbReference>
<dbReference type="CDD" id="cd00657">
    <property type="entry name" value="Ferritin_like"/>
    <property type="match status" value="1"/>
</dbReference>
<reference evidence="1 2" key="1">
    <citation type="submission" date="2019-03" db="EMBL/GenBank/DDBJ databases">
        <title>Genomic Encyclopedia of Type Strains, Phase IV (KMG-IV): sequencing the most valuable type-strain genomes for metagenomic binning, comparative biology and taxonomic classification.</title>
        <authorList>
            <person name="Goeker M."/>
        </authorList>
    </citation>
    <scope>NUCLEOTIDE SEQUENCE [LARGE SCALE GENOMIC DNA]</scope>
    <source>
        <strain evidence="1 2">DSM 21667</strain>
    </source>
</reference>
<evidence type="ECO:0000313" key="2">
    <source>
        <dbReference type="Proteomes" id="UP000295293"/>
    </source>
</evidence>
<sequence>MSSYGDGLNKASARLLRRRAAAATPQGDGALWPAQRFGLEHVDAYVAAPEALQRRVLDHCSLGLLRESWLVERGGMEFCARMVLLSDDAQQRTLYSLIGADEASHYAWLQPWLQQTGDTLDPFNAFIADCLREATPQPLAYLMQVVLEGFGIVHYAGLAADCSDAALAATLQRMAEDEALHHAAGLAVFDRRRLNERERGFLLDASYTFLQMIRSGPQAVVAALDAALDGIDATAIAGVFEALDAAAQTASKLARLRQLMAQPGMHWLVDALDARNAFTPAATAEAAQIYRSLR</sequence>
<dbReference type="RefSeq" id="WP_133818531.1">
    <property type="nucleotide sequence ID" value="NZ_SNZH01000005.1"/>
</dbReference>
<organism evidence="1 2">
    <name type="scientific">Tahibacter aquaticus</name>
    <dbReference type="NCBI Taxonomy" id="520092"/>
    <lineage>
        <taxon>Bacteria</taxon>
        <taxon>Pseudomonadati</taxon>
        <taxon>Pseudomonadota</taxon>
        <taxon>Gammaproteobacteria</taxon>
        <taxon>Lysobacterales</taxon>
        <taxon>Rhodanobacteraceae</taxon>
        <taxon>Tahibacter</taxon>
    </lineage>
</organism>
<protein>
    <submittedName>
        <fullName evidence="1">Ferritin-like protein</fullName>
    </submittedName>
</protein>
<dbReference type="AlphaFoldDB" id="A0A4R6Z0X5"/>
<evidence type="ECO:0000313" key="1">
    <source>
        <dbReference type="EMBL" id="TDR45029.1"/>
    </source>
</evidence>